<feature type="domain" description="DUF2157" evidence="2">
    <location>
        <begin position="37"/>
        <end position="151"/>
    </location>
</feature>
<dbReference type="Pfam" id="PF09925">
    <property type="entry name" value="DUF2157"/>
    <property type="match status" value="1"/>
</dbReference>
<gene>
    <name evidence="3" type="ORF">ACFSQW_20450</name>
</gene>
<organism evidence="3 4">
    <name type="scientific">Sphingobacterium tabacisoli</name>
    <dbReference type="NCBI Taxonomy" id="2044855"/>
    <lineage>
        <taxon>Bacteria</taxon>
        <taxon>Pseudomonadati</taxon>
        <taxon>Bacteroidota</taxon>
        <taxon>Sphingobacteriia</taxon>
        <taxon>Sphingobacteriales</taxon>
        <taxon>Sphingobacteriaceae</taxon>
        <taxon>Sphingobacterium</taxon>
    </lineage>
</organism>
<keyword evidence="1" id="KW-1133">Transmembrane helix</keyword>
<evidence type="ECO:0000259" key="2">
    <source>
        <dbReference type="Pfam" id="PF09925"/>
    </source>
</evidence>
<evidence type="ECO:0000313" key="4">
    <source>
        <dbReference type="Proteomes" id="UP001597440"/>
    </source>
</evidence>
<dbReference type="Proteomes" id="UP001597440">
    <property type="component" value="Unassembled WGS sequence"/>
</dbReference>
<evidence type="ECO:0000313" key="3">
    <source>
        <dbReference type="EMBL" id="MFD2556771.1"/>
    </source>
</evidence>
<keyword evidence="1" id="KW-0812">Transmembrane</keyword>
<sequence length="308" mass="34714">MDNIQREDIESIARQTSLSQETLTRALKERVYPDANSWRKFLTLLFLVLGIGFSLAGIIFFFAYNWADLHKFVKIGIIELLVIALTALTFLPKINTQSRQIILTGSAVLVGVLFAVFGQIYQTGANAYDFFLGWTIFVTLWVCFSNFAPMWLLYMILLNTTLILYCQQVTGWPSLLMYGILYLGNGAVFVLAKMRQAPAYFIHTVGLAALTFATIGMISGIISFEKEYFSVFAPLVILTYLVGLWHGVQTKSTFYLSAVPFSLIIIISTFLLEMSNDEWMLLLIGIFIIISVTLVVRNLIQLAKKQSS</sequence>
<feature type="transmembrane region" description="Helical" evidence="1">
    <location>
        <begin position="254"/>
        <end position="273"/>
    </location>
</feature>
<reference evidence="4" key="1">
    <citation type="journal article" date="2019" name="Int. J. Syst. Evol. Microbiol.">
        <title>The Global Catalogue of Microorganisms (GCM) 10K type strain sequencing project: providing services to taxonomists for standard genome sequencing and annotation.</title>
        <authorList>
            <consortium name="The Broad Institute Genomics Platform"/>
            <consortium name="The Broad Institute Genome Sequencing Center for Infectious Disease"/>
            <person name="Wu L."/>
            <person name="Ma J."/>
        </authorList>
    </citation>
    <scope>NUCLEOTIDE SEQUENCE [LARGE SCALE GENOMIC DNA]</scope>
    <source>
        <strain evidence="4">KCTC 52298</strain>
    </source>
</reference>
<proteinExistence type="predicted"/>
<feature type="transmembrane region" description="Helical" evidence="1">
    <location>
        <begin position="228"/>
        <end position="247"/>
    </location>
</feature>
<feature type="transmembrane region" description="Helical" evidence="1">
    <location>
        <begin position="176"/>
        <end position="192"/>
    </location>
</feature>
<dbReference type="RefSeq" id="WP_210354820.1">
    <property type="nucleotide sequence ID" value="NZ_JAEQMU010000002.1"/>
</dbReference>
<keyword evidence="1" id="KW-0472">Membrane</keyword>
<feature type="transmembrane region" description="Helical" evidence="1">
    <location>
        <begin position="72"/>
        <end position="91"/>
    </location>
</feature>
<feature type="transmembrane region" description="Helical" evidence="1">
    <location>
        <begin position="199"/>
        <end position="222"/>
    </location>
</feature>
<dbReference type="EMBL" id="JBHULD010000025">
    <property type="protein sequence ID" value="MFD2556771.1"/>
    <property type="molecule type" value="Genomic_DNA"/>
</dbReference>
<feature type="transmembrane region" description="Helical" evidence="1">
    <location>
        <begin position="103"/>
        <end position="121"/>
    </location>
</feature>
<feature type="transmembrane region" description="Helical" evidence="1">
    <location>
        <begin position="279"/>
        <end position="300"/>
    </location>
</feature>
<name>A0ABW5L777_9SPHI</name>
<protein>
    <submittedName>
        <fullName evidence="3">DUF2157 domain-containing protein</fullName>
    </submittedName>
</protein>
<keyword evidence="4" id="KW-1185">Reference proteome</keyword>
<evidence type="ECO:0000256" key="1">
    <source>
        <dbReference type="SAM" id="Phobius"/>
    </source>
</evidence>
<accession>A0ABW5L777</accession>
<dbReference type="InterPro" id="IPR018677">
    <property type="entry name" value="DUF2157"/>
</dbReference>
<feature type="transmembrane region" description="Helical" evidence="1">
    <location>
        <begin position="41"/>
        <end position="66"/>
    </location>
</feature>
<comment type="caution">
    <text evidence="3">The sequence shown here is derived from an EMBL/GenBank/DDBJ whole genome shotgun (WGS) entry which is preliminary data.</text>
</comment>